<organism evidence="2 3">
    <name type="scientific">Tetracentron sinense</name>
    <name type="common">Spur-leaf</name>
    <dbReference type="NCBI Taxonomy" id="13715"/>
    <lineage>
        <taxon>Eukaryota</taxon>
        <taxon>Viridiplantae</taxon>
        <taxon>Streptophyta</taxon>
        <taxon>Embryophyta</taxon>
        <taxon>Tracheophyta</taxon>
        <taxon>Spermatophyta</taxon>
        <taxon>Magnoliopsida</taxon>
        <taxon>Trochodendrales</taxon>
        <taxon>Trochodendraceae</taxon>
        <taxon>Tetracentron</taxon>
    </lineage>
</organism>
<accession>A0A835D8W3</accession>
<comment type="caution">
    <text evidence="2">The sequence shown here is derived from an EMBL/GenBank/DDBJ whole genome shotgun (WGS) entry which is preliminary data.</text>
</comment>
<feature type="compositionally biased region" description="Low complexity" evidence="1">
    <location>
        <begin position="251"/>
        <end position="260"/>
    </location>
</feature>
<feature type="region of interest" description="Disordered" evidence="1">
    <location>
        <begin position="121"/>
        <end position="152"/>
    </location>
</feature>
<feature type="region of interest" description="Disordered" evidence="1">
    <location>
        <begin position="96"/>
        <end position="115"/>
    </location>
</feature>
<sequence>MAEDLDYGEFCLPSQFLTDDDILMEKKNLKNNSLSNRVYFPFESPYGFGSFGSSTTLSSPVESVVSSTETESDDEDYIAGLTRQIVHSTLQEDEKSFSPVFSSENPKTWVSAGSPQSTLSAVGSWSGCSTGSSRESPNGPSQVSSPLSTPMNGKEDPWDLLYAAAGQVVRMKMNNESPKYYHGRGILDPPRKPSSVSAPVKNPNVGFYSNQAITHQQLQRNQFQQLKQQQLMKQQCSAVWGRQAKVSGTTQQHQNQQLQNRARTGGVGNGRCGRSLSSSSSAWPSLQQQQQAGSGMRAVFLGGSGSSRESCGTGVFLPRRSGNPSDSRKKPGHFIKKNLLLESGVL</sequence>
<dbReference type="Proteomes" id="UP000655225">
    <property type="component" value="Unassembled WGS sequence"/>
</dbReference>
<feature type="compositionally biased region" description="Low complexity" evidence="1">
    <location>
        <begin position="275"/>
        <end position="295"/>
    </location>
</feature>
<evidence type="ECO:0000256" key="1">
    <source>
        <dbReference type="SAM" id="MobiDB-lite"/>
    </source>
</evidence>
<proteinExistence type="predicted"/>
<dbReference type="PANTHER" id="PTHR33356:SF5">
    <property type="entry name" value="TIP41-LIKE PROTEIN"/>
    <property type="match status" value="1"/>
</dbReference>
<feature type="compositionally biased region" description="Polar residues" evidence="1">
    <location>
        <begin position="99"/>
        <end position="115"/>
    </location>
</feature>
<feature type="region of interest" description="Disordered" evidence="1">
    <location>
        <begin position="247"/>
        <end position="332"/>
    </location>
</feature>
<dbReference type="AlphaFoldDB" id="A0A835D8W3"/>
<gene>
    <name evidence="2" type="ORF">HHK36_019135</name>
</gene>
<name>A0A835D8W3_TETSI</name>
<keyword evidence="3" id="KW-1185">Reference proteome</keyword>
<dbReference type="OrthoDB" id="747893at2759"/>
<dbReference type="OMA" id="QSHPMVQ"/>
<feature type="compositionally biased region" description="Polar residues" evidence="1">
    <location>
        <begin position="121"/>
        <end position="151"/>
    </location>
</feature>
<evidence type="ECO:0000313" key="3">
    <source>
        <dbReference type="Proteomes" id="UP000655225"/>
    </source>
</evidence>
<dbReference type="EMBL" id="JABCRI010000013">
    <property type="protein sequence ID" value="KAF8395193.1"/>
    <property type="molecule type" value="Genomic_DNA"/>
</dbReference>
<reference evidence="2 3" key="1">
    <citation type="submission" date="2020-04" db="EMBL/GenBank/DDBJ databases">
        <title>Plant Genome Project.</title>
        <authorList>
            <person name="Zhang R.-G."/>
        </authorList>
    </citation>
    <scope>NUCLEOTIDE SEQUENCE [LARGE SCALE GENOMIC DNA]</scope>
    <source>
        <strain evidence="2">YNK0</strain>
        <tissue evidence="2">Leaf</tissue>
    </source>
</reference>
<evidence type="ECO:0000313" key="2">
    <source>
        <dbReference type="EMBL" id="KAF8395193.1"/>
    </source>
</evidence>
<protein>
    <submittedName>
        <fullName evidence="2">Uncharacterized protein</fullName>
    </submittedName>
</protein>
<dbReference type="PANTHER" id="PTHR33356">
    <property type="entry name" value="TIP41-LIKE PROTEIN"/>
    <property type="match status" value="1"/>
</dbReference>